<evidence type="ECO:0000313" key="2">
    <source>
        <dbReference type="Proteomes" id="UP000789524"/>
    </source>
</evidence>
<keyword evidence="2" id="KW-1185">Reference proteome</keyword>
<comment type="caution">
    <text evidence="1">The sequence shown here is derived from an EMBL/GenBank/DDBJ whole genome shotgun (WGS) entry which is preliminary data.</text>
</comment>
<protein>
    <submittedName>
        <fullName evidence="1">(African queen) hypothetical protein</fullName>
    </submittedName>
</protein>
<gene>
    <name evidence="1" type="ORF">DCHRY22_LOCUS5999</name>
</gene>
<dbReference type="EMBL" id="CAKASE010000052">
    <property type="protein sequence ID" value="CAG9565093.1"/>
    <property type="molecule type" value="Genomic_DNA"/>
</dbReference>
<proteinExistence type="predicted"/>
<dbReference type="AlphaFoldDB" id="A0A8J2QSC4"/>
<evidence type="ECO:0000313" key="1">
    <source>
        <dbReference type="EMBL" id="CAG9565093.1"/>
    </source>
</evidence>
<name>A0A8J2QSC4_9NEOP</name>
<reference evidence="1" key="1">
    <citation type="submission" date="2021-09" db="EMBL/GenBank/DDBJ databases">
        <authorList>
            <person name="Martin H S."/>
        </authorList>
    </citation>
    <scope>NUCLEOTIDE SEQUENCE</scope>
</reference>
<dbReference type="Proteomes" id="UP000789524">
    <property type="component" value="Unassembled WGS sequence"/>
</dbReference>
<accession>A0A8J2QSC4</accession>
<sequence length="151" mass="17007">MEADDVLHDVEDVEVLLDDVRVPEDLFEDPHDLGVPLVPGPPGQRVHTTHVYQDLPQSETTTEHYGHQSADDDYREYNSRNHLDAAAGESFLTCSFILLILKTTDIPTLVYEPVKDESHPEAGVVLVSLEYRYQVLHPLLGRVNGLSHQIE</sequence>
<organism evidence="1 2">
    <name type="scientific">Danaus chrysippus</name>
    <name type="common">African queen</name>
    <dbReference type="NCBI Taxonomy" id="151541"/>
    <lineage>
        <taxon>Eukaryota</taxon>
        <taxon>Metazoa</taxon>
        <taxon>Ecdysozoa</taxon>
        <taxon>Arthropoda</taxon>
        <taxon>Hexapoda</taxon>
        <taxon>Insecta</taxon>
        <taxon>Pterygota</taxon>
        <taxon>Neoptera</taxon>
        <taxon>Endopterygota</taxon>
        <taxon>Lepidoptera</taxon>
        <taxon>Glossata</taxon>
        <taxon>Ditrysia</taxon>
        <taxon>Papilionoidea</taxon>
        <taxon>Nymphalidae</taxon>
        <taxon>Danainae</taxon>
        <taxon>Danaini</taxon>
        <taxon>Danaina</taxon>
        <taxon>Danaus</taxon>
        <taxon>Anosia</taxon>
    </lineage>
</organism>